<sequence length="180" mass="19663">MTFAHDTMLALRAGAALVNSAEPPDTLTDLDDLDAFLAQHPFTGRRDATDAELREVRALRPVLRGFWVDDEELLVERVNAVLAEYAALPQLTRHDGFGWHIHATAADRPLAARIAVELAMAMTDVLRAGERDRLGFCAADDCSGVVADLSRNRSRRYCESGCGNRVNVAAYRARRSAAAG</sequence>
<dbReference type="Proteomes" id="UP000527616">
    <property type="component" value="Unassembled WGS sequence"/>
</dbReference>
<reference evidence="2 3" key="1">
    <citation type="submission" date="2020-07" db="EMBL/GenBank/DDBJ databases">
        <title>Sequencing the genomes of 1000 actinobacteria strains.</title>
        <authorList>
            <person name="Klenk H.-P."/>
        </authorList>
    </citation>
    <scope>NUCLEOTIDE SEQUENCE [LARGE SCALE GENOMIC DNA]</scope>
    <source>
        <strain evidence="2 3">DSM 103164</strain>
    </source>
</reference>
<protein>
    <submittedName>
        <fullName evidence="2">Putative RNA-binding Zn ribbon-like protein</fullName>
    </submittedName>
</protein>
<dbReference type="AlphaFoldDB" id="A0A7Z0DA39"/>
<dbReference type="PANTHER" id="PTHR35525:SF3">
    <property type="entry name" value="BLL6575 PROTEIN"/>
    <property type="match status" value="1"/>
</dbReference>
<dbReference type="RefSeq" id="WP_179445305.1">
    <property type="nucleotide sequence ID" value="NZ_JACBZS010000001.1"/>
</dbReference>
<name>A0A7Z0DA39_9ACTN</name>
<organism evidence="2 3">
    <name type="scientific">Naumannella cuiyingiana</name>
    <dbReference type="NCBI Taxonomy" id="1347891"/>
    <lineage>
        <taxon>Bacteria</taxon>
        <taxon>Bacillati</taxon>
        <taxon>Actinomycetota</taxon>
        <taxon>Actinomycetes</taxon>
        <taxon>Propionibacteriales</taxon>
        <taxon>Propionibacteriaceae</taxon>
        <taxon>Naumannella</taxon>
    </lineage>
</organism>
<comment type="caution">
    <text evidence="2">The sequence shown here is derived from an EMBL/GenBank/DDBJ whole genome shotgun (WGS) entry which is preliminary data.</text>
</comment>
<feature type="domain" description="Zinc finger CGNR" evidence="1">
    <location>
        <begin position="133"/>
        <end position="175"/>
    </location>
</feature>
<dbReference type="Pfam" id="PF07336">
    <property type="entry name" value="ABATE"/>
    <property type="match status" value="1"/>
</dbReference>
<dbReference type="SUPFAM" id="SSF160904">
    <property type="entry name" value="Jann2411-like"/>
    <property type="match status" value="1"/>
</dbReference>
<proteinExistence type="predicted"/>
<evidence type="ECO:0000259" key="1">
    <source>
        <dbReference type="Pfam" id="PF11706"/>
    </source>
</evidence>
<dbReference type="InterPro" id="IPR021005">
    <property type="entry name" value="Znf_CGNR"/>
</dbReference>
<dbReference type="EMBL" id="JACBZS010000001">
    <property type="protein sequence ID" value="NYI71488.1"/>
    <property type="molecule type" value="Genomic_DNA"/>
</dbReference>
<dbReference type="Pfam" id="PF11706">
    <property type="entry name" value="zf-CGNR"/>
    <property type="match status" value="1"/>
</dbReference>
<gene>
    <name evidence="2" type="ORF">GGQ54_002048</name>
</gene>
<dbReference type="Gene3D" id="1.10.3300.10">
    <property type="entry name" value="Jann2411-like domain"/>
    <property type="match status" value="1"/>
</dbReference>
<dbReference type="InterPro" id="IPR010852">
    <property type="entry name" value="ABATE"/>
</dbReference>
<keyword evidence="3" id="KW-1185">Reference proteome</keyword>
<dbReference type="InterPro" id="IPR023286">
    <property type="entry name" value="ABATE_dom_sf"/>
</dbReference>
<evidence type="ECO:0000313" key="3">
    <source>
        <dbReference type="Proteomes" id="UP000527616"/>
    </source>
</evidence>
<evidence type="ECO:0000313" key="2">
    <source>
        <dbReference type="EMBL" id="NYI71488.1"/>
    </source>
</evidence>
<accession>A0A7Z0DA39</accession>
<dbReference type="PANTHER" id="PTHR35525">
    <property type="entry name" value="BLL6575 PROTEIN"/>
    <property type="match status" value="1"/>
</dbReference>